<accession>A0A5B8S7P0</accession>
<feature type="transmembrane region" description="Helical" evidence="1">
    <location>
        <begin position="336"/>
        <end position="355"/>
    </location>
</feature>
<keyword evidence="4" id="KW-1185">Reference proteome</keyword>
<feature type="transmembrane region" description="Helical" evidence="1">
    <location>
        <begin position="131"/>
        <end position="148"/>
    </location>
</feature>
<dbReference type="EMBL" id="CP042345">
    <property type="protein sequence ID" value="QEA17264.1"/>
    <property type="molecule type" value="Genomic_DNA"/>
</dbReference>
<dbReference type="InterPro" id="IPR052529">
    <property type="entry name" value="Bact_Transport_Assoc"/>
</dbReference>
<evidence type="ECO:0000313" key="3">
    <source>
        <dbReference type="EMBL" id="QEA17264.1"/>
    </source>
</evidence>
<dbReference type="PANTHER" id="PTHR30590:SF2">
    <property type="entry name" value="INNER MEMBRANE PROTEIN"/>
    <property type="match status" value="1"/>
</dbReference>
<feature type="transmembrane region" description="Helical" evidence="1">
    <location>
        <begin position="297"/>
        <end position="315"/>
    </location>
</feature>
<evidence type="ECO:0000259" key="2">
    <source>
        <dbReference type="Pfam" id="PF04235"/>
    </source>
</evidence>
<dbReference type="InterPro" id="IPR007349">
    <property type="entry name" value="DUF418"/>
</dbReference>
<proteinExistence type="predicted"/>
<organism evidence="3 4">
    <name type="scientific">Novosphingobium ginsenosidimutans</name>
    <dbReference type="NCBI Taxonomy" id="1176536"/>
    <lineage>
        <taxon>Bacteria</taxon>
        <taxon>Pseudomonadati</taxon>
        <taxon>Pseudomonadota</taxon>
        <taxon>Alphaproteobacteria</taxon>
        <taxon>Sphingomonadales</taxon>
        <taxon>Sphingomonadaceae</taxon>
        <taxon>Novosphingobium</taxon>
    </lineage>
</organism>
<keyword evidence="1" id="KW-0812">Transmembrane</keyword>
<keyword evidence="1" id="KW-0472">Membrane</keyword>
<feature type="domain" description="DUF418" evidence="2">
    <location>
        <begin position="260"/>
        <end position="400"/>
    </location>
</feature>
<reference evidence="3 4" key="1">
    <citation type="journal article" date="2013" name="J. Microbiol. Biotechnol.">
        <title>Novosphingobium ginsenosidimutans sp. nov., with the ability to convert ginsenoside.</title>
        <authorList>
            <person name="Kim J.K."/>
            <person name="He D."/>
            <person name="Liu Q.M."/>
            <person name="Park H.Y."/>
            <person name="Jung M.S."/>
            <person name="Yoon M.H."/>
            <person name="Kim S.C."/>
            <person name="Im W.T."/>
        </authorList>
    </citation>
    <scope>NUCLEOTIDE SEQUENCE [LARGE SCALE GENOMIC DNA]</scope>
    <source>
        <strain evidence="3 4">FW-6</strain>
    </source>
</reference>
<protein>
    <submittedName>
        <fullName evidence="3">DUF418 domain-containing protein</fullName>
    </submittedName>
</protein>
<dbReference type="PANTHER" id="PTHR30590">
    <property type="entry name" value="INNER MEMBRANE PROTEIN"/>
    <property type="match status" value="1"/>
</dbReference>
<gene>
    <name evidence="3" type="ORF">FRF71_14590</name>
</gene>
<feature type="transmembrane region" description="Helical" evidence="1">
    <location>
        <begin position="155"/>
        <end position="178"/>
    </location>
</feature>
<dbReference type="KEGG" id="ngf:FRF71_14590"/>
<feature type="transmembrane region" description="Helical" evidence="1">
    <location>
        <begin position="78"/>
        <end position="95"/>
    </location>
</feature>
<feature type="transmembrane region" description="Helical" evidence="1">
    <location>
        <begin position="236"/>
        <end position="254"/>
    </location>
</feature>
<dbReference type="OrthoDB" id="9807744at2"/>
<feature type="transmembrane region" description="Helical" evidence="1">
    <location>
        <begin position="30"/>
        <end position="49"/>
    </location>
</feature>
<dbReference type="AlphaFoldDB" id="A0A5B8S7P0"/>
<dbReference type="Proteomes" id="UP000321172">
    <property type="component" value="Chromosome"/>
</dbReference>
<sequence>MHNGDSDDLARPAAATAAERIEALDALRGFALLGILLANILYWSGWGLMSEAQHLALAGADGATWQYRFHHLLIDGKFYTLFSLLFGAGFALQLARIEGRGGNGLAIYRRRVLVLLGIGLIHSCLIWDGDILTLYALLGLILPLFIRWSDARLAITALILIFAVPFAGVALFDALGWAPHTALYNLGDSVALALGTRLTEDNGVAVLASGRWDQLAAWIISGPIYAWGIKLESWRIPKVLGIMLLGLIVGRWFAGGRLPGDRTLLRRTLLAGLLLGLPPTLAYAFMPKQDQADWSSLLGTVPMALAYGAAFLLAWPHARRVQQLFVAPGRMALTNYLSQTLIGIVLFYGVGFGLVGQVKPLGIYAIALGIFAVQIVFSRWWLARHAMGPMERLWRNLTYGRRPQ</sequence>
<dbReference type="RefSeq" id="WP_147091343.1">
    <property type="nucleotide sequence ID" value="NZ_BAABJD010000002.1"/>
</dbReference>
<keyword evidence="1" id="KW-1133">Transmembrane helix</keyword>
<evidence type="ECO:0000256" key="1">
    <source>
        <dbReference type="SAM" id="Phobius"/>
    </source>
</evidence>
<dbReference type="Pfam" id="PF04235">
    <property type="entry name" value="DUF418"/>
    <property type="match status" value="1"/>
</dbReference>
<name>A0A5B8S7P0_9SPHN</name>
<feature type="transmembrane region" description="Helical" evidence="1">
    <location>
        <begin position="361"/>
        <end position="382"/>
    </location>
</feature>
<feature type="transmembrane region" description="Helical" evidence="1">
    <location>
        <begin position="266"/>
        <end position="285"/>
    </location>
</feature>
<feature type="transmembrane region" description="Helical" evidence="1">
    <location>
        <begin position="107"/>
        <end position="125"/>
    </location>
</feature>
<evidence type="ECO:0000313" key="4">
    <source>
        <dbReference type="Proteomes" id="UP000321172"/>
    </source>
</evidence>